<keyword evidence="1" id="KW-0472">Membrane</keyword>
<proteinExistence type="predicted"/>
<reference evidence="2 3" key="1">
    <citation type="submission" date="2024-01" db="EMBL/GenBank/DDBJ databases">
        <title>Seven novel Bacillus-like species.</title>
        <authorList>
            <person name="Liu G."/>
        </authorList>
    </citation>
    <scope>NUCLEOTIDE SEQUENCE [LARGE SCALE GENOMIC DNA]</scope>
    <source>
        <strain evidence="2 3">FJAT-51639</strain>
    </source>
</reference>
<evidence type="ECO:0000256" key="1">
    <source>
        <dbReference type="SAM" id="Phobius"/>
    </source>
</evidence>
<dbReference type="RefSeq" id="WP_090916591.1">
    <property type="nucleotide sequence ID" value="NZ_JBAWSX010000012.1"/>
</dbReference>
<organism evidence="2 3">
    <name type="scientific">Bacillus bruguierae</name>
    <dbReference type="NCBI Taxonomy" id="3127667"/>
    <lineage>
        <taxon>Bacteria</taxon>
        <taxon>Bacillati</taxon>
        <taxon>Bacillota</taxon>
        <taxon>Bacilli</taxon>
        <taxon>Bacillales</taxon>
        <taxon>Bacillaceae</taxon>
        <taxon>Bacillus</taxon>
    </lineage>
</organism>
<dbReference type="NCBIfam" id="NF033232">
    <property type="entry name" value="small_YtzI"/>
    <property type="match status" value="1"/>
</dbReference>
<dbReference type="Proteomes" id="UP001372526">
    <property type="component" value="Unassembled WGS sequence"/>
</dbReference>
<protein>
    <submittedName>
        <fullName evidence="2">YtzI protein</fullName>
    </submittedName>
</protein>
<gene>
    <name evidence="2" type="primary">ytzI</name>
    <name evidence="2" type="ORF">WAZ07_18595</name>
</gene>
<accession>A0ABU8FKP4</accession>
<comment type="caution">
    <text evidence="2">The sequence shown here is derived from an EMBL/GenBank/DDBJ whole genome shotgun (WGS) entry which is preliminary data.</text>
</comment>
<dbReference type="EMBL" id="JBAWSX010000012">
    <property type="protein sequence ID" value="MEI4803259.1"/>
    <property type="molecule type" value="Genomic_DNA"/>
</dbReference>
<name>A0ABU8FKP4_9BACI</name>
<sequence length="49" mass="5575">MVKILIISIIVVIVVLLLSVLTINKGYSYKHSVDSVEDNPYQEENVKEK</sequence>
<evidence type="ECO:0000313" key="3">
    <source>
        <dbReference type="Proteomes" id="UP001372526"/>
    </source>
</evidence>
<feature type="transmembrane region" description="Helical" evidence="1">
    <location>
        <begin position="6"/>
        <end position="23"/>
    </location>
</feature>
<keyword evidence="1" id="KW-1133">Transmembrane helix</keyword>
<keyword evidence="3" id="KW-1185">Reference proteome</keyword>
<keyword evidence="1" id="KW-0812">Transmembrane</keyword>
<evidence type="ECO:0000313" key="2">
    <source>
        <dbReference type="EMBL" id="MEI4803259.1"/>
    </source>
</evidence>
<dbReference type="InterPro" id="IPR047753">
    <property type="entry name" value="YtzI-like"/>
</dbReference>